<dbReference type="EMBL" id="CAFBMK010000259">
    <property type="protein sequence ID" value="CAB4942813.1"/>
    <property type="molecule type" value="Genomic_DNA"/>
</dbReference>
<dbReference type="Gene3D" id="2.60.40.10">
    <property type="entry name" value="Immunoglobulins"/>
    <property type="match status" value="1"/>
</dbReference>
<keyword evidence="2" id="KW-0812">Transmembrane</keyword>
<evidence type="ECO:0000256" key="2">
    <source>
        <dbReference type="SAM" id="Phobius"/>
    </source>
</evidence>
<feature type="compositionally biased region" description="Acidic residues" evidence="1">
    <location>
        <begin position="1"/>
        <end position="10"/>
    </location>
</feature>
<feature type="transmembrane region" description="Helical" evidence="2">
    <location>
        <begin position="63"/>
        <end position="80"/>
    </location>
</feature>
<gene>
    <name evidence="3" type="ORF">UFOPK3564_03050</name>
</gene>
<feature type="region of interest" description="Disordered" evidence="1">
    <location>
        <begin position="256"/>
        <end position="305"/>
    </location>
</feature>
<proteinExistence type="predicted"/>
<keyword evidence="2" id="KW-1133">Transmembrane helix</keyword>
<feature type="compositionally biased region" description="Gly residues" evidence="1">
    <location>
        <begin position="37"/>
        <end position="52"/>
    </location>
</feature>
<sequence>MSFFDDDDFDEPTHVADAPRRGGERPGGLAGFVRSAAGGGGGGGRRPAGPGGIDPQTARTRQLVALGVIVVVLILLVFAINSCVKSGRTSALKDYSRDVTSVLQESSTEVAEPMFQALSSGEDATTIQSALNRLRGLAEEQAQTAKSFSEPGDDNGKAAQRDLELAMNLRAEAIRVIAEQVPAAKADEGTADAAVRQIAGQLGAFLASDVVVLQRTKPLIDEALADKDVSGADVSAPRTITDVTVLDPVTVAAALGGGGGGSGSSSGSSSGPVRDRSSETPSDPNVTHGTNLAGVSFGDTALTPGTPADVTGNAISVSVQNSGQADETNLEVGATFTPSGGRAVSTKKSVASITQGDTATVELELPSGVRAGQSGELKITVGGVPGEENLDNNEATYTVTIGS</sequence>
<organism evidence="3">
    <name type="scientific">freshwater metagenome</name>
    <dbReference type="NCBI Taxonomy" id="449393"/>
    <lineage>
        <taxon>unclassified sequences</taxon>
        <taxon>metagenomes</taxon>
        <taxon>ecological metagenomes</taxon>
    </lineage>
</organism>
<dbReference type="InterPro" id="IPR013783">
    <property type="entry name" value="Ig-like_fold"/>
</dbReference>
<keyword evidence="2" id="KW-0472">Membrane</keyword>
<feature type="compositionally biased region" description="Basic and acidic residues" evidence="1">
    <location>
        <begin position="11"/>
        <end position="24"/>
    </location>
</feature>
<protein>
    <submittedName>
        <fullName evidence="3">Unannotated protein</fullName>
    </submittedName>
</protein>
<reference evidence="3" key="1">
    <citation type="submission" date="2020-05" db="EMBL/GenBank/DDBJ databases">
        <authorList>
            <person name="Chiriac C."/>
            <person name="Salcher M."/>
            <person name="Ghai R."/>
            <person name="Kavagutti S V."/>
        </authorList>
    </citation>
    <scope>NUCLEOTIDE SEQUENCE</scope>
</reference>
<feature type="compositionally biased region" description="Polar residues" evidence="1">
    <location>
        <begin position="279"/>
        <end position="290"/>
    </location>
</feature>
<feature type="region of interest" description="Disordered" evidence="1">
    <location>
        <begin position="1"/>
        <end position="55"/>
    </location>
</feature>
<evidence type="ECO:0000256" key="1">
    <source>
        <dbReference type="SAM" id="MobiDB-lite"/>
    </source>
</evidence>
<evidence type="ECO:0000313" key="3">
    <source>
        <dbReference type="EMBL" id="CAB4942813.1"/>
    </source>
</evidence>
<accession>A0A6J7JI93</accession>
<name>A0A6J7JI93_9ZZZZ</name>
<dbReference type="AlphaFoldDB" id="A0A6J7JI93"/>